<feature type="transmembrane region" description="Helical" evidence="1">
    <location>
        <begin position="21"/>
        <end position="40"/>
    </location>
</feature>
<dbReference type="EMBL" id="JAFCJH010000040">
    <property type="protein sequence ID" value="MBR0799585.1"/>
    <property type="molecule type" value="Genomic_DNA"/>
</dbReference>
<name>A0ABS5FS74_9BRAD</name>
<keyword evidence="3" id="KW-1185">Reference proteome</keyword>
<dbReference type="Proteomes" id="UP001315278">
    <property type="component" value="Unassembled WGS sequence"/>
</dbReference>
<keyword evidence="1" id="KW-1133">Transmembrane helix</keyword>
<gene>
    <name evidence="2" type="ORF">JQ615_29855</name>
</gene>
<feature type="transmembrane region" description="Helical" evidence="1">
    <location>
        <begin position="46"/>
        <end position="67"/>
    </location>
</feature>
<protein>
    <submittedName>
        <fullName evidence="2">Uncharacterized protein</fullName>
    </submittedName>
</protein>
<evidence type="ECO:0000313" key="3">
    <source>
        <dbReference type="Proteomes" id="UP001315278"/>
    </source>
</evidence>
<keyword evidence="1" id="KW-0472">Membrane</keyword>
<comment type="caution">
    <text evidence="2">The sequence shown here is derived from an EMBL/GenBank/DDBJ whole genome shotgun (WGS) entry which is preliminary data.</text>
</comment>
<accession>A0ABS5FS74</accession>
<sequence>MSLPTLQQEVSLNSWIRQFHRWVSIAFTVAVIINLVAMFAQQQALWIGLLALFPLILLLLTGLYLFALPYLAPRRIPQGSTPASQM</sequence>
<evidence type="ECO:0000256" key="1">
    <source>
        <dbReference type="SAM" id="Phobius"/>
    </source>
</evidence>
<organism evidence="2 3">
    <name type="scientific">Bradyrhizobium jicamae</name>
    <dbReference type="NCBI Taxonomy" id="280332"/>
    <lineage>
        <taxon>Bacteria</taxon>
        <taxon>Pseudomonadati</taxon>
        <taxon>Pseudomonadota</taxon>
        <taxon>Alphaproteobacteria</taxon>
        <taxon>Hyphomicrobiales</taxon>
        <taxon>Nitrobacteraceae</taxon>
        <taxon>Bradyrhizobium</taxon>
    </lineage>
</organism>
<reference evidence="3" key="1">
    <citation type="journal article" date="2021" name="ISME J.">
        <title>Evolutionary origin and ecological implication of a unique nif island in free-living Bradyrhizobium lineages.</title>
        <authorList>
            <person name="Tao J."/>
        </authorList>
    </citation>
    <scope>NUCLEOTIDE SEQUENCE [LARGE SCALE GENOMIC DNA]</scope>
    <source>
        <strain evidence="3">SZCCT0434</strain>
    </source>
</reference>
<evidence type="ECO:0000313" key="2">
    <source>
        <dbReference type="EMBL" id="MBR0799585.1"/>
    </source>
</evidence>
<proteinExistence type="predicted"/>
<keyword evidence="1" id="KW-0812">Transmembrane</keyword>